<sequence length="159" mass="18049">MPLQILINLFLAVVWMFMGSEFSVASFTTGYIMGLVAVFLLRSFLPGSFYVKRVWRIVKLFFIFIIEMVKANIDVVKIVLSPKIDVHPGFYAYPCDLEEDWEVVLLASLITLTPGTVVVAISDDHSTIYIHGVDMRSAEEEIENIKNAFEKEIKEVAKP</sequence>
<evidence type="ECO:0000313" key="10">
    <source>
        <dbReference type="EMBL" id="SFK82659.1"/>
    </source>
</evidence>
<keyword evidence="11" id="KW-1185">Reference proteome</keyword>
<reference evidence="10 12" key="3">
    <citation type="submission" date="2016-10" db="EMBL/GenBank/DDBJ databases">
        <authorList>
            <person name="Varghese N."/>
            <person name="Submissions S."/>
        </authorList>
    </citation>
    <scope>NUCLEOTIDE SEQUENCE [LARGE SCALE GENOMIC DNA]</scope>
    <source>
        <strain evidence="10 12">CGMCC 1.6501</strain>
    </source>
</reference>
<dbReference type="PANTHER" id="PTHR34584:SF1">
    <property type="entry name" value="NA(+)_H(+) ANTIPORTER SUBUNIT E1"/>
    <property type="match status" value="1"/>
</dbReference>
<evidence type="ECO:0000256" key="8">
    <source>
        <dbReference type="SAM" id="Phobius"/>
    </source>
</evidence>
<comment type="subcellular location">
    <subcellularLocation>
        <location evidence="1">Cell membrane</location>
        <topology evidence="1">Multi-pass membrane protein</topology>
    </subcellularLocation>
</comment>
<organism evidence="10 12">
    <name type="scientific">Salinicoccus halodurans</name>
    <dbReference type="NCBI Taxonomy" id="407035"/>
    <lineage>
        <taxon>Bacteria</taxon>
        <taxon>Bacillati</taxon>
        <taxon>Bacillota</taxon>
        <taxon>Bacilli</taxon>
        <taxon>Bacillales</taxon>
        <taxon>Staphylococcaceae</taxon>
        <taxon>Salinicoccus</taxon>
    </lineage>
</organism>
<evidence type="ECO:0000256" key="1">
    <source>
        <dbReference type="ARBA" id="ARBA00004651"/>
    </source>
</evidence>
<reference evidence="11" key="2">
    <citation type="submission" date="2015-04" db="EMBL/GenBank/DDBJ databases">
        <title>Complete genome sequence of Salinicoccus halodurans strain H3B36, isolated from the Qaidam basin of China.</title>
        <authorList>
            <person name="Ma Y."/>
            <person name="Jiang K."/>
            <person name="Xue Y."/>
        </authorList>
    </citation>
    <scope>NUCLEOTIDE SEQUENCE [LARGE SCALE GENOMIC DNA]</scope>
    <source>
        <strain evidence="11">H3B36</strain>
    </source>
</reference>
<feature type="transmembrane region" description="Helical" evidence="8">
    <location>
        <begin position="5"/>
        <end position="25"/>
    </location>
</feature>
<reference evidence="9 11" key="1">
    <citation type="journal article" date="2015" name="Int. J. Syst. Evol. Microbiol.">
        <title>Complete genome sequence of Salinicoccus halodurans H3B36, isolated from the Qaidam Basin in China.</title>
        <authorList>
            <person name="Jiang K."/>
            <person name="Xue Y."/>
            <person name="Ma Y."/>
        </authorList>
    </citation>
    <scope>NUCLEOTIDE SEQUENCE [LARGE SCALE GENOMIC DNA]</scope>
    <source>
        <strain evidence="9 11">H3B36</strain>
    </source>
</reference>
<dbReference type="InterPro" id="IPR002758">
    <property type="entry name" value="Cation_antiport_E"/>
</dbReference>
<comment type="similarity">
    <text evidence="2">Belongs to the CPA3 antiporters (TC 2.A.63) subunit E family.</text>
</comment>
<dbReference type="GO" id="GO:0015297">
    <property type="term" value="F:antiporter activity"/>
    <property type="evidence" value="ECO:0007669"/>
    <property type="project" value="UniProtKB-KW"/>
</dbReference>
<evidence type="ECO:0000256" key="6">
    <source>
        <dbReference type="ARBA" id="ARBA00022989"/>
    </source>
</evidence>
<keyword evidence="5 8" id="KW-0812">Transmembrane</keyword>
<keyword evidence="3" id="KW-0813">Transport</keyword>
<keyword evidence="4" id="KW-1003">Cell membrane</keyword>
<dbReference type="GO" id="GO:0008324">
    <property type="term" value="F:monoatomic cation transmembrane transporter activity"/>
    <property type="evidence" value="ECO:0007669"/>
    <property type="project" value="InterPro"/>
</dbReference>
<evidence type="ECO:0000313" key="12">
    <source>
        <dbReference type="Proteomes" id="UP000183090"/>
    </source>
</evidence>
<dbReference type="Proteomes" id="UP000034029">
    <property type="component" value="Chromosome"/>
</dbReference>
<evidence type="ECO:0000256" key="3">
    <source>
        <dbReference type="ARBA" id="ARBA00022449"/>
    </source>
</evidence>
<dbReference type="RefSeq" id="WP_046789494.1">
    <property type="nucleotide sequence ID" value="NZ_CP011366.1"/>
</dbReference>
<evidence type="ECO:0000256" key="7">
    <source>
        <dbReference type="ARBA" id="ARBA00023136"/>
    </source>
</evidence>
<dbReference type="AlphaFoldDB" id="A0A0F7HIZ7"/>
<gene>
    <name evidence="9" type="ORF">AAT16_03160</name>
    <name evidence="10" type="ORF">SAMN05216235_1890</name>
</gene>
<dbReference type="EMBL" id="FOTB01000004">
    <property type="protein sequence ID" value="SFK82659.1"/>
    <property type="molecule type" value="Genomic_DNA"/>
</dbReference>
<evidence type="ECO:0000313" key="11">
    <source>
        <dbReference type="Proteomes" id="UP000034029"/>
    </source>
</evidence>
<keyword evidence="3" id="KW-0050">Antiport</keyword>
<name>A0A0F7HIZ7_9STAP</name>
<evidence type="ECO:0000313" key="9">
    <source>
        <dbReference type="EMBL" id="AKG73303.1"/>
    </source>
</evidence>
<dbReference type="Pfam" id="PF01899">
    <property type="entry name" value="MNHE"/>
    <property type="match status" value="1"/>
</dbReference>
<dbReference type="OrthoDB" id="9800498at2"/>
<evidence type="ECO:0000256" key="5">
    <source>
        <dbReference type="ARBA" id="ARBA00022692"/>
    </source>
</evidence>
<evidence type="ECO:0000256" key="4">
    <source>
        <dbReference type="ARBA" id="ARBA00022475"/>
    </source>
</evidence>
<evidence type="ECO:0000256" key="2">
    <source>
        <dbReference type="ARBA" id="ARBA00006228"/>
    </source>
</evidence>
<proteinExistence type="inferred from homology"/>
<dbReference type="PIRSF" id="PIRSF019239">
    <property type="entry name" value="MrpE"/>
    <property type="match status" value="1"/>
</dbReference>
<feature type="transmembrane region" description="Helical" evidence="8">
    <location>
        <begin position="31"/>
        <end position="51"/>
    </location>
</feature>
<keyword evidence="7 8" id="KW-0472">Membrane</keyword>
<protein>
    <submittedName>
        <fullName evidence="9">Monovalent cation/H+ antiporter subunit E</fullName>
    </submittedName>
    <submittedName>
        <fullName evidence="10">Multisubunit sodium/proton antiporter, MrpE subunit</fullName>
    </submittedName>
</protein>
<keyword evidence="6 8" id="KW-1133">Transmembrane helix</keyword>
<accession>A0A0F7HIZ7</accession>
<dbReference type="EMBL" id="CP011366">
    <property type="protein sequence ID" value="AKG73303.1"/>
    <property type="molecule type" value="Genomic_DNA"/>
</dbReference>
<dbReference type="PANTHER" id="PTHR34584">
    <property type="entry name" value="NA(+)/H(+) ANTIPORTER SUBUNIT E1"/>
    <property type="match status" value="1"/>
</dbReference>
<dbReference type="KEGG" id="shv:AAT16_03160"/>
<dbReference type="GO" id="GO:0005886">
    <property type="term" value="C:plasma membrane"/>
    <property type="evidence" value="ECO:0007669"/>
    <property type="project" value="UniProtKB-SubCell"/>
</dbReference>
<dbReference type="Proteomes" id="UP000183090">
    <property type="component" value="Unassembled WGS sequence"/>
</dbReference>